<evidence type="ECO:0000313" key="2">
    <source>
        <dbReference type="Proteomes" id="UP000078124"/>
    </source>
</evidence>
<dbReference type="EMBL" id="FLAC01000009">
    <property type="protein sequence ID" value="SAP80856.1"/>
    <property type="molecule type" value="Genomic_DNA"/>
</dbReference>
<reference evidence="1 2" key="1">
    <citation type="submission" date="2016-05" db="EMBL/GenBank/DDBJ databases">
        <authorList>
            <consortium name="Pathogen Informatics"/>
        </authorList>
    </citation>
    <scope>NUCLEOTIDE SEQUENCE [LARGE SCALE GENOMIC DNA]</scope>
    <source>
        <strain evidence="1 2">2880STDY5682802</strain>
    </source>
</reference>
<organism evidence="1 2">
    <name type="scientific">Raoultella planticola</name>
    <name type="common">Klebsiella planticola</name>
    <dbReference type="NCBI Taxonomy" id="575"/>
    <lineage>
        <taxon>Bacteria</taxon>
        <taxon>Pseudomonadati</taxon>
        <taxon>Pseudomonadota</taxon>
        <taxon>Gammaproteobacteria</taxon>
        <taxon>Enterobacterales</taxon>
        <taxon>Enterobacteriaceae</taxon>
        <taxon>Klebsiella/Raoultella group</taxon>
        <taxon>Raoultella</taxon>
    </lineage>
</organism>
<sequence>MSQSYTDKSVFPLGYFYRLPNGIFKLIEDLACAVIKVITGSGYFHAVSAADQQLRAKLVLQLLNALTQRRLGHIQLARSLADRAVLDDFAEILYAF</sequence>
<comment type="caution">
    <text evidence="1">The sequence shown here is derived from an EMBL/GenBank/DDBJ whole genome shotgun (WGS) entry which is preliminary data.</text>
</comment>
<accession>A0A8G2E6V2</accession>
<evidence type="ECO:0000313" key="1">
    <source>
        <dbReference type="EMBL" id="SAP80856.1"/>
    </source>
</evidence>
<gene>
    <name evidence="1" type="ORF">SAMEA2273876_02553</name>
</gene>
<protein>
    <submittedName>
        <fullName evidence="1">Uncharacterized protein</fullName>
    </submittedName>
</protein>
<name>A0A8G2E6V2_RAOPL</name>
<dbReference type="Proteomes" id="UP000078124">
    <property type="component" value="Unassembled WGS sequence"/>
</dbReference>
<proteinExistence type="predicted"/>
<dbReference type="AlphaFoldDB" id="A0A8G2E6V2"/>